<sequence>MLRLSFIFIVLITLLTYQNGYSAKSPDPVNIKLIVGSMDMKNRTINIGVEFRIQDGWHIYYKSPGDLGLPTVFQWQENIFKDVQIHWPQPIQHTDTTSNNIFHSNVYKDIVMFPISFALKHDTLSSKELSISLRIKYAVCKDVCIPQEKVIILNRFLQDYVNQENLGLINFWKKK</sequence>
<dbReference type="InterPro" id="IPR036929">
    <property type="entry name" value="DsbDN_sf"/>
</dbReference>
<dbReference type="Proteomes" id="UP000092677">
    <property type="component" value="Unassembled WGS sequence"/>
</dbReference>
<comment type="caution">
    <text evidence="2">The sequence shown here is derived from an EMBL/GenBank/DDBJ whole genome shotgun (WGS) entry which is preliminary data.</text>
</comment>
<dbReference type="STRING" id="779.GCA_002019755_00281"/>
<accession>A0A170RRJ9</accession>
<reference evidence="4 5" key="2">
    <citation type="submission" date="2016-05" db="EMBL/GenBank/DDBJ databases">
        <title>Draft genome sequences of four strains of Ehrlichia ruminantium, a tick-borne pathogen of ruminants, isolated from Zimbabwe, The Gambia and Ghana.</title>
        <authorList>
            <person name="Nakao R."/>
            <person name="Jongejan F."/>
            <person name="Sugimoto C."/>
        </authorList>
    </citation>
    <scope>NUCLEOTIDE SEQUENCE [LARGE SCALE GENOMIC DNA]</scope>
    <source>
        <strain evidence="4">Kerr Seringe</strain>
        <strain evidence="5">Pokoase 417</strain>
    </source>
</reference>
<dbReference type="Proteomes" id="UP000092731">
    <property type="component" value="Unassembled WGS sequence"/>
</dbReference>
<evidence type="ECO:0000313" key="4">
    <source>
        <dbReference type="Proteomes" id="UP000092677"/>
    </source>
</evidence>
<name>A0A170RRJ9_EHRRU</name>
<protein>
    <submittedName>
        <fullName evidence="2">Putative exported protein</fullName>
    </submittedName>
</protein>
<dbReference type="Gene3D" id="2.60.40.1250">
    <property type="entry name" value="Thiol:disulfide interchange protein DsbD, N-terminal domain"/>
    <property type="match status" value="1"/>
</dbReference>
<evidence type="ECO:0000313" key="3">
    <source>
        <dbReference type="EMBL" id="GAT78148.1"/>
    </source>
</evidence>
<organism evidence="2 4">
    <name type="scientific">Ehrlichia ruminantium</name>
    <name type="common">heartwater rickettsia</name>
    <name type="synonym">Cowdria ruminantium</name>
    <dbReference type="NCBI Taxonomy" id="779"/>
    <lineage>
        <taxon>Bacteria</taxon>
        <taxon>Pseudomonadati</taxon>
        <taxon>Pseudomonadota</taxon>
        <taxon>Alphaproteobacteria</taxon>
        <taxon>Rickettsiales</taxon>
        <taxon>Anaplasmataceae</taxon>
        <taxon>Ehrlichia</taxon>
    </lineage>
</organism>
<evidence type="ECO:0000259" key="1">
    <source>
        <dbReference type="Pfam" id="PF11412"/>
    </source>
</evidence>
<proteinExistence type="predicted"/>
<dbReference type="EMBL" id="BDDL01000035">
    <property type="protein sequence ID" value="GAT77089.1"/>
    <property type="molecule type" value="Genomic_DNA"/>
</dbReference>
<reference evidence="2" key="1">
    <citation type="journal article" date="2016" name="Genome Announc.">
        <title>Draft Genome Sequences of Three Strains of Ehrlichia ruminantium, a Tick-Borne Pathogen of Ruminants, Isolated from Zimbabwe, The Gambia, and Ghana.</title>
        <authorList>
            <person name="Nakao R."/>
            <person name="Jongejan F."/>
            <person name="Sugimoto C."/>
        </authorList>
    </citation>
    <scope>NUCLEOTIDE SEQUENCE</scope>
    <source>
        <strain evidence="2">Kerr Seringe</strain>
        <strain evidence="3">Pokoase 417</strain>
    </source>
</reference>
<feature type="domain" description="Thiol:disulfide interchange protein DsbD N-terminal" evidence="1">
    <location>
        <begin position="40"/>
        <end position="152"/>
    </location>
</feature>
<evidence type="ECO:0000313" key="2">
    <source>
        <dbReference type="EMBL" id="GAT77089.1"/>
    </source>
</evidence>
<dbReference type="Pfam" id="PF11412">
    <property type="entry name" value="DsbD_N"/>
    <property type="match status" value="1"/>
</dbReference>
<dbReference type="InterPro" id="IPR028250">
    <property type="entry name" value="DsbDN"/>
</dbReference>
<dbReference type="EMBL" id="BDDM01000114">
    <property type="protein sequence ID" value="GAT78148.1"/>
    <property type="molecule type" value="Genomic_DNA"/>
</dbReference>
<dbReference type="RefSeq" id="WP_065432465.1">
    <property type="nucleotide sequence ID" value="NZ_BDDL01000035.1"/>
</dbReference>
<dbReference type="AlphaFoldDB" id="A0A170RRJ9"/>
<evidence type="ECO:0000313" key="5">
    <source>
        <dbReference type="Proteomes" id="UP000092731"/>
    </source>
</evidence>
<gene>
    <name evidence="2" type="ORF">EHRUM2_02990</name>
    <name evidence="3" type="ORF">EHRUM3_03610</name>
</gene>